<dbReference type="EMBL" id="QURR01000004">
    <property type="protein sequence ID" value="RGE46152.1"/>
    <property type="molecule type" value="Genomic_DNA"/>
</dbReference>
<organism evidence="1 2">
    <name type="scientific">Comamonas testosteroni</name>
    <name type="common">Pseudomonas testosteroni</name>
    <dbReference type="NCBI Taxonomy" id="285"/>
    <lineage>
        <taxon>Bacteria</taxon>
        <taxon>Pseudomonadati</taxon>
        <taxon>Pseudomonadota</taxon>
        <taxon>Betaproteobacteria</taxon>
        <taxon>Burkholderiales</taxon>
        <taxon>Comamonadaceae</taxon>
        <taxon>Comamonas</taxon>
    </lineage>
</organism>
<protein>
    <submittedName>
        <fullName evidence="1">Uncharacterized protein</fullName>
    </submittedName>
</protein>
<dbReference type="AlphaFoldDB" id="A0A373FRL8"/>
<dbReference type="Proteomes" id="UP000261948">
    <property type="component" value="Unassembled WGS sequence"/>
</dbReference>
<sequence>MSEQNTCHPQPAKGMFFNGSQIRLPFNACTGISPDVPGSQLIASVHTPSGLALDELAATGHAMAAAGEMLQALQVVASKLGSRPYGTGSYLPKAIREMVTAAIAKATYQGS</sequence>
<name>A0A373FRL8_COMTE</name>
<comment type="caution">
    <text evidence="1">The sequence shown here is derived from an EMBL/GenBank/DDBJ whole genome shotgun (WGS) entry which is preliminary data.</text>
</comment>
<accession>A0A373FRL8</accession>
<keyword evidence="2" id="KW-1185">Reference proteome</keyword>
<evidence type="ECO:0000313" key="1">
    <source>
        <dbReference type="EMBL" id="RGE46152.1"/>
    </source>
</evidence>
<reference evidence="1 2" key="1">
    <citation type="submission" date="2018-08" db="EMBL/GenBank/DDBJ databases">
        <title>Comamonas testosteroni strain SWCO2.</title>
        <authorList>
            <person name="Jiang N."/>
            <person name="Zhang X.Z."/>
        </authorList>
    </citation>
    <scope>NUCLEOTIDE SEQUENCE [LARGE SCALE GENOMIC DNA]</scope>
    <source>
        <strain evidence="1 2">SWCO2</strain>
    </source>
</reference>
<proteinExistence type="predicted"/>
<evidence type="ECO:0000313" key="2">
    <source>
        <dbReference type="Proteomes" id="UP000261948"/>
    </source>
</evidence>
<gene>
    <name evidence="1" type="ORF">DZC30_05130</name>
</gene>